<dbReference type="PROSITE" id="PS51186">
    <property type="entry name" value="GNAT"/>
    <property type="match status" value="1"/>
</dbReference>
<dbReference type="PANTHER" id="PTHR43877:SF2">
    <property type="entry name" value="AMINOALKYLPHOSPHONATE N-ACETYLTRANSFERASE-RELATED"/>
    <property type="match status" value="1"/>
</dbReference>
<dbReference type="InterPro" id="IPR016181">
    <property type="entry name" value="Acyl_CoA_acyltransferase"/>
</dbReference>
<name>A0A9D1ANP1_9FIRM</name>
<organism evidence="4 5">
    <name type="scientific">Candidatus Caccousia avicola</name>
    <dbReference type="NCBI Taxonomy" id="2840721"/>
    <lineage>
        <taxon>Bacteria</taxon>
        <taxon>Bacillati</taxon>
        <taxon>Bacillota</taxon>
        <taxon>Clostridia</taxon>
        <taxon>Eubacteriales</taxon>
        <taxon>Oscillospiraceae</taxon>
        <taxon>Oscillospiraceae incertae sedis</taxon>
        <taxon>Candidatus Caccousia</taxon>
    </lineage>
</organism>
<evidence type="ECO:0000313" key="5">
    <source>
        <dbReference type="Proteomes" id="UP000824242"/>
    </source>
</evidence>
<dbReference type="AlphaFoldDB" id="A0A9D1ANP1"/>
<dbReference type="Proteomes" id="UP000824242">
    <property type="component" value="Unassembled WGS sequence"/>
</dbReference>
<gene>
    <name evidence="4" type="ORF">IAB89_09380</name>
</gene>
<dbReference type="Pfam" id="PF00583">
    <property type="entry name" value="Acetyltransf_1"/>
    <property type="match status" value="1"/>
</dbReference>
<dbReference type="InterPro" id="IPR000182">
    <property type="entry name" value="GNAT_dom"/>
</dbReference>
<dbReference type="PANTHER" id="PTHR43877">
    <property type="entry name" value="AMINOALKYLPHOSPHONATE N-ACETYLTRANSFERASE-RELATED-RELATED"/>
    <property type="match status" value="1"/>
</dbReference>
<comment type="caution">
    <text evidence="4">The sequence shown here is derived from an EMBL/GenBank/DDBJ whole genome shotgun (WGS) entry which is preliminary data.</text>
</comment>
<evidence type="ECO:0000256" key="1">
    <source>
        <dbReference type="ARBA" id="ARBA00022679"/>
    </source>
</evidence>
<proteinExistence type="predicted"/>
<dbReference type="GO" id="GO:0016747">
    <property type="term" value="F:acyltransferase activity, transferring groups other than amino-acyl groups"/>
    <property type="evidence" value="ECO:0007669"/>
    <property type="project" value="InterPro"/>
</dbReference>
<dbReference type="EMBL" id="DVGZ01000103">
    <property type="protein sequence ID" value="HIR47846.1"/>
    <property type="molecule type" value="Genomic_DNA"/>
</dbReference>
<evidence type="ECO:0000256" key="2">
    <source>
        <dbReference type="ARBA" id="ARBA00023315"/>
    </source>
</evidence>
<dbReference type="Gene3D" id="3.40.630.30">
    <property type="match status" value="1"/>
</dbReference>
<reference evidence="4" key="1">
    <citation type="submission" date="2020-10" db="EMBL/GenBank/DDBJ databases">
        <authorList>
            <person name="Gilroy R."/>
        </authorList>
    </citation>
    <scope>NUCLEOTIDE SEQUENCE</scope>
    <source>
        <strain evidence="4">ChiSxjej1B13-7958</strain>
    </source>
</reference>
<sequence>MEIRPAVYEDIPALLPLYRCLFCESAQLQPYNFRCADQAEDFLKQAIDGPDSTILAAVRDGEIAGFAVLFEQQTPPYNCLVPHRYAYLMDLIVQPELREIGIGSGLLDAAKDWARERKLDHLELNVLAENKTATHLYERNGFEPSLCRMQYRF</sequence>
<dbReference type="InterPro" id="IPR050832">
    <property type="entry name" value="Bact_Acetyltransf"/>
</dbReference>
<dbReference type="CDD" id="cd04301">
    <property type="entry name" value="NAT_SF"/>
    <property type="match status" value="1"/>
</dbReference>
<evidence type="ECO:0000313" key="4">
    <source>
        <dbReference type="EMBL" id="HIR47846.1"/>
    </source>
</evidence>
<keyword evidence="1" id="KW-0808">Transferase</keyword>
<evidence type="ECO:0000259" key="3">
    <source>
        <dbReference type="PROSITE" id="PS51186"/>
    </source>
</evidence>
<reference evidence="4" key="2">
    <citation type="journal article" date="2021" name="PeerJ">
        <title>Extensive microbial diversity within the chicken gut microbiome revealed by metagenomics and culture.</title>
        <authorList>
            <person name="Gilroy R."/>
            <person name="Ravi A."/>
            <person name="Getino M."/>
            <person name="Pursley I."/>
            <person name="Horton D.L."/>
            <person name="Alikhan N.F."/>
            <person name="Baker D."/>
            <person name="Gharbi K."/>
            <person name="Hall N."/>
            <person name="Watson M."/>
            <person name="Adriaenssens E.M."/>
            <person name="Foster-Nyarko E."/>
            <person name="Jarju S."/>
            <person name="Secka A."/>
            <person name="Antonio M."/>
            <person name="Oren A."/>
            <person name="Chaudhuri R.R."/>
            <person name="La Ragione R."/>
            <person name="Hildebrand F."/>
            <person name="Pallen M.J."/>
        </authorList>
    </citation>
    <scope>NUCLEOTIDE SEQUENCE</scope>
    <source>
        <strain evidence="4">ChiSxjej1B13-7958</strain>
    </source>
</reference>
<accession>A0A9D1ANP1</accession>
<protein>
    <submittedName>
        <fullName evidence="4">GNAT family N-acetyltransferase</fullName>
    </submittedName>
</protein>
<keyword evidence="2" id="KW-0012">Acyltransferase</keyword>
<dbReference type="SUPFAM" id="SSF55729">
    <property type="entry name" value="Acyl-CoA N-acyltransferases (Nat)"/>
    <property type="match status" value="1"/>
</dbReference>
<feature type="domain" description="N-acetyltransferase" evidence="3">
    <location>
        <begin position="1"/>
        <end position="153"/>
    </location>
</feature>